<name>A0A6C0BDI7_9ZZZZ</name>
<dbReference type="EMBL" id="MN739133">
    <property type="protein sequence ID" value="QHS90355.1"/>
    <property type="molecule type" value="Genomic_DNA"/>
</dbReference>
<organism evidence="1">
    <name type="scientific">viral metagenome</name>
    <dbReference type="NCBI Taxonomy" id="1070528"/>
    <lineage>
        <taxon>unclassified sequences</taxon>
        <taxon>metagenomes</taxon>
        <taxon>organismal metagenomes</taxon>
    </lineage>
</organism>
<reference evidence="1" key="1">
    <citation type="journal article" date="2020" name="Nature">
        <title>Giant virus diversity and host interactions through global metagenomics.</title>
        <authorList>
            <person name="Schulz F."/>
            <person name="Roux S."/>
            <person name="Paez-Espino D."/>
            <person name="Jungbluth S."/>
            <person name="Walsh D.A."/>
            <person name="Denef V.J."/>
            <person name="McMahon K.D."/>
            <person name="Konstantinidis K.T."/>
            <person name="Eloe-Fadrosh E.A."/>
            <person name="Kyrpides N.C."/>
            <person name="Woyke T."/>
        </authorList>
    </citation>
    <scope>NUCLEOTIDE SEQUENCE</scope>
    <source>
        <strain evidence="1">GVMAG-M-3300010160-60</strain>
    </source>
</reference>
<sequence>MSGNQLILKLDGNTVVELKGNNRIIELTILECGSLFKEILVFLEKYGCMIVLNPQPMRQHIEDIMFRKSSPQILTDGLLSQVCCLTPRGNETLESQFECLKKMGLMLIDLEEAFSN</sequence>
<accession>A0A6C0BDI7</accession>
<evidence type="ECO:0000313" key="1">
    <source>
        <dbReference type="EMBL" id="QHS90355.1"/>
    </source>
</evidence>
<protein>
    <submittedName>
        <fullName evidence="1">Uncharacterized protein</fullName>
    </submittedName>
</protein>
<dbReference type="AlphaFoldDB" id="A0A6C0BDI7"/>
<proteinExistence type="predicted"/>